<dbReference type="Proteomes" id="UP000244240">
    <property type="component" value="Unassembled WGS sequence"/>
</dbReference>
<gene>
    <name evidence="3" type="ORF">C8P63_104172</name>
</gene>
<dbReference type="Gene3D" id="3.40.50.720">
    <property type="entry name" value="NAD(P)-binding Rossmann-like Domain"/>
    <property type="match status" value="1"/>
</dbReference>
<feature type="domain" description="3-hydroxyacyl-CoA dehydrogenase NAD binding" evidence="2">
    <location>
        <begin position="9"/>
        <end position="82"/>
    </location>
</feature>
<dbReference type="InterPro" id="IPR006176">
    <property type="entry name" value="3-OHacyl-CoA_DH_NAD-bd"/>
</dbReference>
<dbReference type="AlphaFoldDB" id="A0A2T6C4T6"/>
<dbReference type="PANTHER" id="PTHR48075:SF5">
    <property type="entry name" value="3-HYDROXYBUTYRYL-COA DEHYDROGENASE"/>
    <property type="match status" value="1"/>
</dbReference>
<dbReference type="GO" id="GO:0016491">
    <property type="term" value="F:oxidoreductase activity"/>
    <property type="evidence" value="ECO:0007669"/>
    <property type="project" value="TreeGrafter"/>
</dbReference>
<evidence type="ECO:0000259" key="2">
    <source>
        <dbReference type="Pfam" id="PF02737"/>
    </source>
</evidence>
<proteinExistence type="inferred from homology"/>
<dbReference type="GO" id="GO:0006631">
    <property type="term" value="P:fatty acid metabolic process"/>
    <property type="evidence" value="ECO:0007669"/>
    <property type="project" value="InterPro"/>
</dbReference>
<dbReference type="SUPFAM" id="SSF51735">
    <property type="entry name" value="NAD(P)-binding Rossmann-fold domains"/>
    <property type="match status" value="1"/>
</dbReference>
<accession>A0A2T6C4T6</accession>
<dbReference type="InterPro" id="IPR036291">
    <property type="entry name" value="NAD(P)-bd_dom_sf"/>
</dbReference>
<reference evidence="3 4" key="1">
    <citation type="submission" date="2018-04" db="EMBL/GenBank/DDBJ databases">
        <title>Genomic Encyclopedia of Archaeal and Bacterial Type Strains, Phase II (KMG-II): from individual species to whole genera.</title>
        <authorList>
            <person name="Goeker M."/>
        </authorList>
    </citation>
    <scope>NUCLEOTIDE SEQUENCE [LARGE SCALE GENOMIC DNA]</scope>
    <source>
        <strain evidence="3 4">DSM 45787</strain>
    </source>
</reference>
<dbReference type="RefSeq" id="WP_108022153.1">
    <property type="nucleotide sequence ID" value="NZ_QBKR01000004.1"/>
</dbReference>
<dbReference type="PANTHER" id="PTHR48075">
    <property type="entry name" value="3-HYDROXYACYL-COA DEHYDROGENASE FAMILY PROTEIN"/>
    <property type="match status" value="1"/>
</dbReference>
<dbReference type="Pfam" id="PF02737">
    <property type="entry name" value="3HCDH_N"/>
    <property type="match status" value="1"/>
</dbReference>
<dbReference type="GO" id="GO:0070403">
    <property type="term" value="F:NAD+ binding"/>
    <property type="evidence" value="ECO:0007669"/>
    <property type="project" value="InterPro"/>
</dbReference>
<comment type="caution">
    <text evidence="3">The sequence shown here is derived from an EMBL/GenBank/DDBJ whole genome shotgun (WGS) entry which is preliminary data.</text>
</comment>
<evidence type="ECO:0000313" key="3">
    <source>
        <dbReference type="EMBL" id="PTX63325.1"/>
    </source>
</evidence>
<protein>
    <submittedName>
        <fullName evidence="3">3-hydroxyacyl-CoA dehydrogenase-like protein</fullName>
    </submittedName>
</protein>
<comment type="similarity">
    <text evidence="1">Belongs to the 3-hydroxyacyl-CoA dehydrogenase family.</text>
</comment>
<sequence>MDRNHTVTAVTGAGTMGAGIAQVLASAGYDVRLWDLSEEPLNGGVDRIRKRLNRQVEKGRLNRKEADRIFSRIRPTTRMDERRAEASPRK</sequence>
<evidence type="ECO:0000256" key="1">
    <source>
        <dbReference type="ARBA" id="ARBA00009463"/>
    </source>
</evidence>
<organism evidence="3 4">
    <name type="scientific">Melghirimyces profundicolus</name>
    <dbReference type="NCBI Taxonomy" id="1242148"/>
    <lineage>
        <taxon>Bacteria</taxon>
        <taxon>Bacillati</taxon>
        <taxon>Bacillota</taxon>
        <taxon>Bacilli</taxon>
        <taxon>Bacillales</taxon>
        <taxon>Thermoactinomycetaceae</taxon>
        <taxon>Melghirimyces</taxon>
    </lineage>
</organism>
<keyword evidence="4" id="KW-1185">Reference proteome</keyword>
<name>A0A2T6C4T6_9BACL</name>
<evidence type="ECO:0000313" key="4">
    <source>
        <dbReference type="Proteomes" id="UP000244240"/>
    </source>
</evidence>
<dbReference type="EMBL" id="QBKR01000004">
    <property type="protein sequence ID" value="PTX63325.1"/>
    <property type="molecule type" value="Genomic_DNA"/>
</dbReference>